<dbReference type="Pfam" id="PF00436">
    <property type="entry name" value="SSB"/>
    <property type="match status" value="1"/>
</dbReference>
<dbReference type="RefSeq" id="WP_343790837.1">
    <property type="nucleotide sequence ID" value="NZ_BAAAFH010000022.1"/>
</dbReference>
<dbReference type="SUPFAM" id="SSF50249">
    <property type="entry name" value="Nucleic acid-binding proteins"/>
    <property type="match status" value="1"/>
</dbReference>
<dbReference type="CDD" id="cd04496">
    <property type="entry name" value="SSB_OBF"/>
    <property type="match status" value="1"/>
</dbReference>
<protein>
    <recommendedName>
        <fullName evidence="2 3">Single-stranded DNA-binding protein</fullName>
    </recommendedName>
</protein>
<feature type="compositionally biased region" description="Acidic residues" evidence="4">
    <location>
        <begin position="118"/>
        <end position="146"/>
    </location>
</feature>
<dbReference type="EMBL" id="BAAAFH010000022">
    <property type="protein sequence ID" value="GAA0876954.1"/>
    <property type="molecule type" value="Genomic_DNA"/>
</dbReference>
<comment type="caution">
    <text evidence="5">The sequence shown here is derived from an EMBL/GenBank/DDBJ whole genome shotgun (WGS) entry which is preliminary data.</text>
</comment>
<accession>A0ABN1MUD4</accession>
<name>A0ABN1MUD4_9FLAO</name>
<evidence type="ECO:0000256" key="1">
    <source>
        <dbReference type="ARBA" id="ARBA00023125"/>
    </source>
</evidence>
<dbReference type="InterPro" id="IPR011344">
    <property type="entry name" value="ssDNA-bd"/>
</dbReference>
<evidence type="ECO:0000256" key="4">
    <source>
        <dbReference type="SAM" id="MobiDB-lite"/>
    </source>
</evidence>
<reference evidence="5 6" key="1">
    <citation type="journal article" date="2019" name="Int. J. Syst. Evol. Microbiol.">
        <title>The Global Catalogue of Microorganisms (GCM) 10K type strain sequencing project: providing services to taxonomists for standard genome sequencing and annotation.</title>
        <authorList>
            <consortium name="The Broad Institute Genomics Platform"/>
            <consortium name="The Broad Institute Genome Sequencing Center for Infectious Disease"/>
            <person name="Wu L."/>
            <person name="Ma J."/>
        </authorList>
    </citation>
    <scope>NUCLEOTIDE SEQUENCE [LARGE SCALE GENOMIC DNA]</scope>
    <source>
        <strain evidence="5 6">JCM 16083</strain>
    </source>
</reference>
<evidence type="ECO:0000256" key="2">
    <source>
        <dbReference type="PIRNR" id="PIRNR002070"/>
    </source>
</evidence>
<sequence>MATVFETRLIGNIGKDAAVRHMDRGVVAINFPVAHNKNWRDKRTGEAKTKTTWVNCTIWKKEGANMRILDFLKKGTLVELVGTPFAKAYLQDDESIKTEIRLNVSKTNILRPAKTDDNDGYDYDDSDDDDYGDYNDSEDDFSFDSI</sequence>
<proteinExistence type="predicted"/>
<evidence type="ECO:0000313" key="5">
    <source>
        <dbReference type="EMBL" id="GAA0876954.1"/>
    </source>
</evidence>
<evidence type="ECO:0000256" key="3">
    <source>
        <dbReference type="RuleBase" id="RU000524"/>
    </source>
</evidence>
<gene>
    <name evidence="5" type="ORF">GCM10009118_33640</name>
</gene>
<organism evidence="5 6">
    <name type="scientific">Wandonia haliotis</name>
    <dbReference type="NCBI Taxonomy" id="574963"/>
    <lineage>
        <taxon>Bacteria</taxon>
        <taxon>Pseudomonadati</taxon>
        <taxon>Bacteroidota</taxon>
        <taxon>Flavobacteriia</taxon>
        <taxon>Flavobacteriales</taxon>
        <taxon>Crocinitomicaceae</taxon>
        <taxon>Wandonia</taxon>
    </lineage>
</organism>
<dbReference type="Proteomes" id="UP001501126">
    <property type="component" value="Unassembled WGS sequence"/>
</dbReference>
<keyword evidence="6" id="KW-1185">Reference proteome</keyword>
<dbReference type="PROSITE" id="PS50935">
    <property type="entry name" value="SSB"/>
    <property type="match status" value="1"/>
</dbReference>
<dbReference type="PIRSF" id="PIRSF002070">
    <property type="entry name" value="SSB"/>
    <property type="match status" value="1"/>
</dbReference>
<dbReference type="InterPro" id="IPR012340">
    <property type="entry name" value="NA-bd_OB-fold"/>
</dbReference>
<dbReference type="InterPro" id="IPR000424">
    <property type="entry name" value="Primosome_PriB/ssb"/>
</dbReference>
<keyword evidence="1 2" id="KW-0238">DNA-binding</keyword>
<dbReference type="NCBIfam" id="TIGR00621">
    <property type="entry name" value="ssb"/>
    <property type="match status" value="1"/>
</dbReference>
<evidence type="ECO:0000313" key="6">
    <source>
        <dbReference type="Proteomes" id="UP001501126"/>
    </source>
</evidence>
<feature type="region of interest" description="Disordered" evidence="4">
    <location>
        <begin position="111"/>
        <end position="146"/>
    </location>
</feature>
<dbReference type="Gene3D" id="2.40.50.140">
    <property type="entry name" value="Nucleic acid-binding proteins"/>
    <property type="match status" value="1"/>
</dbReference>